<dbReference type="PANTHER" id="PTHR16222:SF24">
    <property type="entry name" value="ADP-RIBOSYLHYDROLASE ARH3"/>
    <property type="match status" value="1"/>
</dbReference>
<dbReference type="Pfam" id="PF03747">
    <property type="entry name" value="ADP_ribosyl_GH"/>
    <property type="match status" value="1"/>
</dbReference>
<evidence type="ECO:0000256" key="2">
    <source>
        <dbReference type="ARBA" id="ARBA00022801"/>
    </source>
</evidence>
<feature type="domain" description="Carbohydrate kinase PfkB" evidence="3">
    <location>
        <begin position="189"/>
        <end position="260"/>
    </location>
</feature>
<keyword evidence="4" id="KW-0418">Kinase</keyword>
<dbReference type="RefSeq" id="WP_266347481.1">
    <property type="nucleotide sequence ID" value="NZ_JAPKNG010000001.1"/>
</dbReference>
<reference evidence="4 5" key="1">
    <citation type="submission" date="2023-07" db="EMBL/GenBank/DDBJ databases">
        <title>Genomic Encyclopedia of Type Strains, Phase IV (KMG-IV): sequencing the most valuable type-strain genomes for metagenomic binning, comparative biology and taxonomic classification.</title>
        <authorList>
            <person name="Goeker M."/>
        </authorList>
    </citation>
    <scope>NUCLEOTIDE SEQUENCE [LARGE SCALE GENOMIC DNA]</scope>
    <source>
        <strain evidence="4 5">B6-8</strain>
    </source>
</reference>
<keyword evidence="4" id="KW-0808">Transferase</keyword>
<dbReference type="InterPro" id="IPR036705">
    <property type="entry name" value="Ribosyl_crysJ1_sf"/>
</dbReference>
<dbReference type="SUPFAM" id="SSF101478">
    <property type="entry name" value="ADP-ribosylglycohydrolase"/>
    <property type="match status" value="1"/>
</dbReference>
<dbReference type="EMBL" id="JAUSVO010000001">
    <property type="protein sequence ID" value="MDQ0436586.1"/>
    <property type="molecule type" value="Genomic_DNA"/>
</dbReference>
<dbReference type="InterPro" id="IPR011611">
    <property type="entry name" value="PfkB_dom"/>
</dbReference>
<name>A0ABU0H529_9HYPH</name>
<dbReference type="PANTHER" id="PTHR16222">
    <property type="entry name" value="ADP-RIBOSYLGLYCOHYDROLASE"/>
    <property type="match status" value="1"/>
</dbReference>
<comment type="similarity">
    <text evidence="1">Belongs to the ADP-ribosylglycohydrolase family.</text>
</comment>
<evidence type="ECO:0000256" key="1">
    <source>
        <dbReference type="ARBA" id="ARBA00010702"/>
    </source>
</evidence>
<dbReference type="SUPFAM" id="SSF53613">
    <property type="entry name" value="Ribokinase-like"/>
    <property type="match status" value="1"/>
</dbReference>
<dbReference type="GO" id="GO:0016301">
    <property type="term" value="F:kinase activity"/>
    <property type="evidence" value="ECO:0007669"/>
    <property type="project" value="UniProtKB-KW"/>
</dbReference>
<dbReference type="Gene3D" id="1.10.4080.10">
    <property type="entry name" value="ADP-ribosylation/Crystallin J1"/>
    <property type="match status" value="1"/>
</dbReference>
<dbReference type="InterPro" id="IPR005502">
    <property type="entry name" value="Ribosyl_crysJ1"/>
</dbReference>
<evidence type="ECO:0000259" key="3">
    <source>
        <dbReference type="Pfam" id="PF00294"/>
    </source>
</evidence>
<evidence type="ECO:0000313" key="5">
    <source>
        <dbReference type="Proteomes" id="UP001241603"/>
    </source>
</evidence>
<dbReference type="InterPro" id="IPR029056">
    <property type="entry name" value="Ribokinase-like"/>
</dbReference>
<dbReference type="InterPro" id="IPR050792">
    <property type="entry name" value="ADP-ribosylglycohydrolase"/>
</dbReference>
<sequence>MTILVAGSAAMFDLIFAADRHPGSSEVAVLYPNPSASGEWLPGGAAMTIALALRHQGLPAALWHPLPAEGSHEATLTMLRQAGVDLSRSPRVSDEPARCVMVYDGQRRSSWSTRLLSVRPYDVEAILADVTHLIIAPVWGEWTEILLAAAERRGIAASLVGEPALEARRHRWHTVIVDERQFETLGTLAASTLVVTRGEEGAVIRQNSAEIPIAAVKANVVDTTGAGDTFGGTFLARTLQGDSNADAGRIAAEIAARACEGWGSWAAFVTEPAVDAPPTFEERVRGALWGTACGDAFGMPNSFLPAPPWRMTMQPGPADSPYHAGYPAGRITDDTEQALALTDALEDGFGPATVAARLNEWFVGVGGENSLAVGPSTKRALMAYQAGAPVEEIGKFGVTNGAAMRIAPIGVFGALAGLSLERLTDIVTTACLPTHNTSPAISGANALAAAIAAAIAGKDWDHVMEQALEGARIGQRRGNWIYSADVASRIEHGRRLAAGARSKVELVRLISDIVGAGEPTTESVPAAIAIADYAKGDPRVAIEIAGNLRGDTDTIAAMAGAICGAYAGEGAIPAEWRQTVAEVNALDVDRWAERLAAAARTHIQTSNKDVA</sequence>
<keyword evidence="5" id="KW-1185">Reference proteome</keyword>
<evidence type="ECO:0000313" key="4">
    <source>
        <dbReference type="EMBL" id="MDQ0436586.1"/>
    </source>
</evidence>
<dbReference type="Gene3D" id="3.40.1190.20">
    <property type="match status" value="1"/>
</dbReference>
<proteinExistence type="inferred from homology"/>
<dbReference type="Pfam" id="PF00294">
    <property type="entry name" value="PfkB"/>
    <property type="match status" value="1"/>
</dbReference>
<keyword evidence="2" id="KW-0378">Hydrolase</keyword>
<protein>
    <submittedName>
        <fullName evidence="4">ADP-ribosylglycohydrolase/sugar/nucleoside kinase (Ribokinase family)</fullName>
    </submittedName>
</protein>
<gene>
    <name evidence="4" type="ORF">QO014_000956</name>
</gene>
<organism evidence="4 5">
    <name type="scientific">Kaistia dalseonensis</name>
    <dbReference type="NCBI Taxonomy" id="410840"/>
    <lineage>
        <taxon>Bacteria</taxon>
        <taxon>Pseudomonadati</taxon>
        <taxon>Pseudomonadota</taxon>
        <taxon>Alphaproteobacteria</taxon>
        <taxon>Hyphomicrobiales</taxon>
        <taxon>Kaistiaceae</taxon>
        <taxon>Kaistia</taxon>
    </lineage>
</organism>
<comment type="caution">
    <text evidence="4">The sequence shown here is derived from an EMBL/GenBank/DDBJ whole genome shotgun (WGS) entry which is preliminary data.</text>
</comment>
<accession>A0ABU0H529</accession>
<dbReference type="Proteomes" id="UP001241603">
    <property type="component" value="Unassembled WGS sequence"/>
</dbReference>